<comment type="caution">
    <text evidence="1">The sequence shown here is derived from an EMBL/GenBank/DDBJ whole genome shotgun (WGS) entry which is preliminary data.</text>
</comment>
<dbReference type="Proteomes" id="UP001249851">
    <property type="component" value="Unassembled WGS sequence"/>
</dbReference>
<name>A0AAD9R4V3_ACRCE</name>
<dbReference type="AlphaFoldDB" id="A0AAD9R4V3"/>
<keyword evidence="2" id="KW-1185">Reference proteome</keyword>
<protein>
    <submittedName>
        <fullName evidence="1">Uncharacterized protein</fullName>
    </submittedName>
</protein>
<reference evidence="1" key="2">
    <citation type="journal article" date="2023" name="Science">
        <title>Genomic signatures of disease resistance in endangered staghorn corals.</title>
        <authorList>
            <person name="Vollmer S.V."/>
            <person name="Selwyn J.D."/>
            <person name="Despard B.A."/>
            <person name="Roesel C.L."/>
        </authorList>
    </citation>
    <scope>NUCLEOTIDE SEQUENCE</scope>
    <source>
        <strain evidence="1">K2</strain>
    </source>
</reference>
<accession>A0AAD9R4V3</accession>
<proteinExistence type="predicted"/>
<reference evidence="1" key="1">
    <citation type="journal article" date="2023" name="G3 (Bethesda)">
        <title>Whole genome assembly and annotation of the endangered Caribbean coral Acropora cervicornis.</title>
        <authorList>
            <person name="Selwyn J.D."/>
            <person name="Vollmer S.V."/>
        </authorList>
    </citation>
    <scope>NUCLEOTIDE SEQUENCE</scope>
    <source>
        <strain evidence="1">K2</strain>
    </source>
</reference>
<gene>
    <name evidence="1" type="ORF">P5673_001783</name>
</gene>
<organism evidence="1 2">
    <name type="scientific">Acropora cervicornis</name>
    <name type="common">Staghorn coral</name>
    <dbReference type="NCBI Taxonomy" id="6130"/>
    <lineage>
        <taxon>Eukaryota</taxon>
        <taxon>Metazoa</taxon>
        <taxon>Cnidaria</taxon>
        <taxon>Anthozoa</taxon>
        <taxon>Hexacorallia</taxon>
        <taxon>Scleractinia</taxon>
        <taxon>Astrocoeniina</taxon>
        <taxon>Acroporidae</taxon>
        <taxon>Acropora</taxon>
    </lineage>
</organism>
<evidence type="ECO:0000313" key="2">
    <source>
        <dbReference type="Proteomes" id="UP001249851"/>
    </source>
</evidence>
<evidence type="ECO:0000313" key="1">
    <source>
        <dbReference type="EMBL" id="KAK2572796.1"/>
    </source>
</evidence>
<dbReference type="EMBL" id="JARQWQ010000003">
    <property type="protein sequence ID" value="KAK2572796.1"/>
    <property type="molecule type" value="Genomic_DNA"/>
</dbReference>
<sequence>MIEELLRKFSQENFDDANYVPILNGYSETTKPLSLIIKRKRSLWKRPFAKDEIIILAGLEEYVSNDCEKEYLEAVKLKIIEEQVMEKGSNTPVDSHMEIDLGLADVGEIKLTADDNLGDLQLGRVREEYILDPDLRGILSCAVLDADKMIVYEDRELFLTTSVVYSENVEVVRKRMQESETNAGFQPPSQLSKVLKSKLNGKYKETLTPPGVTKRKAWGPILFKYCRVLYNKETKKLEIMKGEFFEEYLTADKMKILLDEPLTSNDCTFLQSLNVAAMPDQQLLDFTKVKKAEIHGCGFILKLIDDIGVGVGAMADIKLIADDNLGDLLLGKVRQEYILDPDLRGLLSIAVLDADKMIAYQDHELLLITSVVYSEKFEVVGERGRMRQLESAVNPPSELPEILKSKIHAKYRATLTPPGVAKRNLWGPILFTYCPVKYSQKTKKLKIMKGKFVGKCKPTRHMTVDQELQDDSDSDYEDNKIDDVDDENGQIPDVVVADDIFLGLCFLF</sequence>